<dbReference type="AlphaFoldDB" id="G9ZBA5"/>
<dbReference type="Proteomes" id="UP000004750">
    <property type="component" value="Unassembled WGS sequence"/>
</dbReference>
<evidence type="ECO:0000313" key="2">
    <source>
        <dbReference type="Proteomes" id="UP000004750"/>
    </source>
</evidence>
<gene>
    <name evidence="1" type="ORF">HMPREF9080_00027</name>
</gene>
<sequence>MPVAKGERRGRAAKTVRIVRQVGQHGIVSLKPLQRQALPALPPTDQRRIYWFLAFVHDKKTKPA</sequence>
<organism evidence="1 2">
    <name type="scientific">Cardiobacterium valvarum F0432</name>
    <dbReference type="NCBI Taxonomy" id="797473"/>
    <lineage>
        <taxon>Bacteria</taxon>
        <taxon>Pseudomonadati</taxon>
        <taxon>Pseudomonadota</taxon>
        <taxon>Gammaproteobacteria</taxon>
        <taxon>Cardiobacteriales</taxon>
        <taxon>Cardiobacteriaceae</taxon>
        <taxon>Cardiobacterium</taxon>
    </lineage>
</organism>
<feature type="non-terminal residue" evidence="1">
    <location>
        <position position="64"/>
    </location>
</feature>
<evidence type="ECO:0000313" key="1">
    <source>
        <dbReference type="EMBL" id="EHM56179.1"/>
    </source>
</evidence>
<protein>
    <submittedName>
        <fullName evidence="1">Uncharacterized protein</fullName>
    </submittedName>
</protein>
<dbReference type="STRING" id="797473.HMPREF9080_00027"/>
<reference evidence="1 2" key="1">
    <citation type="submission" date="2011-08" db="EMBL/GenBank/DDBJ databases">
        <authorList>
            <person name="Weinstock G."/>
            <person name="Sodergren E."/>
            <person name="Clifton S."/>
            <person name="Fulton L."/>
            <person name="Fulton B."/>
            <person name="Courtney L."/>
            <person name="Fronick C."/>
            <person name="Harrison M."/>
            <person name="Strong C."/>
            <person name="Farmer C."/>
            <person name="Delahaunty K."/>
            <person name="Markovic C."/>
            <person name="Hall O."/>
            <person name="Minx P."/>
            <person name="Tomlinson C."/>
            <person name="Mitreva M."/>
            <person name="Hou S."/>
            <person name="Chen J."/>
            <person name="Wollam A."/>
            <person name="Pepin K.H."/>
            <person name="Johnson M."/>
            <person name="Bhonagiri V."/>
            <person name="Zhang X."/>
            <person name="Suruliraj S."/>
            <person name="Warren W."/>
            <person name="Chinwalla A."/>
            <person name="Mardis E.R."/>
            <person name="Wilson R.K."/>
        </authorList>
    </citation>
    <scope>NUCLEOTIDE SEQUENCE [LARGE SCALE GENOMIC DNA]</scope>
    <source>
        <strain evidence="1 2">F0432</strain>
    </source>
</reference>
<proteinExistence type="predicted"/>
<comment type="caution">
    <text evidence="1">The sequence shown here is derived from an EMBL/GenBank/DDBJ whole genome shotgun (WGS) entry which is preliminary data.</text>
</comment>
<dbReference type="EMBL" id="AGCM01000002">
    <property type="protein sequence ID" value="EHM56179.1"/>
    <property type="molecule type" value="Genomic_DNA"/>
</dbReference>
<name>G9ZBA5_9GAMM</name>
<dbReference type="HOGENOM" id="CLU_2872734_0_0_6"/>
<accession>G9ZBA5</accession>